<evidence type="ECO:0000313" key="2">
    <source>
        <dbReference type="EMBL" id="OOG01032.1"/>
    </source>
</evidence>
<dbReference type="VEuPathDB" id="FungiDB:ASPCADRAFT_788"/>
<gene>
    <name evidence="2" type="ORF">ASPCADRAFT_788</name>
</gene>
<feature type="region of interest" description="Disordered" evidence="1">
    <location>
        <begin position="1"/>
        <end position="34"/>
    </location>
</feature>
<evidence type="ECO:0000313" key="3">
    <source>
        <dbReference type="Proteomes" id="UP000188318"/>
    </source>
</evidence>
<accession>A0A1R3S2X0</accession>
<keyword evidence="3" id="KW-1185">Reference proteome</keyword>
<evidence type="ECO:0000256" key="1">
    <source>
        <dbReference type="SAM" id="MobiDB-lite"/>
    </source>
</evidence>
<name>A0A1R3S2X0_ASPC5</name>
<sequence length="100" mass="11180">MTGEKSGPAKPAKTVGSKEVSSASHQQDTCVSSSAAGTNADYLLGREFDGDLSFGESRKPPHIEMDQVIFCMYSLYDFTQTKPQLQKQKQEQTRWVYRLV</sequence>
<dbReference type="AlphaFoldDB" id="A0A1R3S2X0"/>
<dbReference type="EMBL" id="KV907493">
    <property type="protein sequence ID" value="OOG01032.1"/>
    <property type="molecule type" value="Genomic_DNA"/>
</dbReference>
<proteinExistence type="predicted"/>
<dbReference type="Proteomes" id="UP000188318">
    <property type="component" value="Unassembled WGS sequence"/>
</dbReference>
<protein>
    <submittedName>
        <fullName evidence="2">Uncharacterized protein</fullName>
    </submittedName>
</protein>
<reference evidence="3" key="1">
    <citation type="journal article" date="2017" name="Genome Biol.">
        <title>Comparative genomics reveals high biological diversity and specific adaptations in the industrially and medically important fungal genus Aspergillus.</title>
        <authorList>
            <person name="de Vries R.P."/>
            <person name="Riley R."/>
            <person name="Wiebenga A."/>
            <person name="Aguilar-Osorio G."/>
            <person name="Amillis S."/>
            <person name="Uchima C.A."/>
            <person name="Anderluh G."/>
            <person name="Asadollahi M."/>
            <person name="Askin M."/>
            <person name="Barry K."/>
            <person name="Battaglia E."/>
            <person name="Bayram O."/>
            <person name="Benocci T."/>
            <person name="Braus-Stromeyer S.A."/>
            <person name="Caldana C."/>
            <person name="Canovas D."/>
            <person name="Cerqueira G.C."/>
            <person name="Chen F."/>
            <person name="Chen W."/>
            <person name="Choi C."/>
            <person name="Clum A."/>
            <person name="Dos Santos R.A."/>
            <person name="Damasio A.R."/>
            <person name="Diallinas G."/>
            <person name="Emri T."/>
            <person name="Fekete E."/>
            <person name="Flipphi M."/>
            <person name="Freyberg S."/>
            <person name="Gallo A."/>
            <person name="Gournas C."/>
            <person name="Habgood R."/>
            <person name="Hainaut M."/>
            <person name="Harispe M.L."/>
            <person name="Henrissat B."/>
            <person name="Hilden K.S."/>
            <person name="Hope R."/>
            <person name="Hossain A."/>
            <person name="Karabika E."/>
            <person name="Karaffa L."/>
            <person name="Karanyi Z."/>
            <person name="Krasevec N."/>
            <person name="Kuo A."/>
            <person name="Kusch H."/>
            <person name="LaButti K."/>
            <person name="Lagendijk E.L."/>
            <person name="Lapidus A."/>
            <person name="Levasseur A."/>
            <person name="Lindquist E."/>
            <person name="Lipzen A."/>
            <person name="Logrieco A.F."/>
            <person name="MacCabe A."/>
            <person name="Maekelae M.R."/>
            <person name="Malavazi I."/>
            <person name="Melin P."/>
            <person name="Meyer V."/>
            <person name="Mielnichuk N."/>
            <person name="Miskei M."/>
            <person name="Molnar A.P."/>
            <person name="Mule G."/>
            <person name="Ngan C.Y."/>
            <person name="Orejas M."/>
            <person name="Orosz E."/>
            <person name="Ouedraogo J.P."/>
            <person name="Overkamp K.M."/>
            <person name="Park H.-S."/>
            <person name="Perrone G."/>
            <person name="Piumi F."/>
            <person name="Punt P.J."/>
            <person name="Ram A.F."/>
            <person name="Ramon A."/>
            <person name="Rauscher S."/>
            <person name="Record E."/>
            <person name="Riano-Pachon D.M."/>
            <person name="Robert V."/>
            <person name="Roehrig J."/>
            <person name="Ruller R."/>
            <person name="Salamov A."/>
            <person name="Salih N.S."/>
            <person name="Samson R.A."/>
            <person name="Sandor E."/>
            <person name="Sanguinetti M."/>
            <person name="Schuetze T."/>
            <person name="Sepcic K."/>
            <person name="Shelest E."/>
            <person name="Sherlock G."/>
            <person name="Sophianopoulou V."/>
            <person name="Squina F.M."/>
            <person name="Sun H."/>
            <person name="Susca A."/>
            <person name="Todd R.B."/>
            <person name="Tsang A."/>
            <person name="Unkles S.E."/>
            <person name="van de Wiele N."/>
            <person name="van Rossen-Uffink D."/>
            <person name="Oliveira J.V."/>
            <person name="Vesth T.C."/>
            <person name="Visser J."/>
            <person name="Yu J.-H."/>
            <person name="Zhou M."/>
            <person name="Andersen M.R."/>
            <person name="Archer D.B."/>
            <person name="Baker S.E."/>
            <person name="Benoit I."/>
            <person name="Brakhage A.A."/>
            <person name="Braus G.H."/>
            <person name="Fischer R."/>
            <person name="Frisvad J.C."/>
            <person name="Goldman G.H."/>
            <person name="Houbraken J."/>
            <person name="Oakley B."/>
            <person name="Pocsi I."/>
            <person name="Scazzocchio C."/>
            <person name="Seiboth B."/>
            <person name="vanKuyk P.A."/>
            <person name="Wortman J."/>
            <person name="Dyer P.S."/>
            <person name="Grigoriev I.V."/>
        </authorList>
    </citation>
    <scope>NUCLEOTIDE SEQUENCE [LARGE SCALE GENOMIC DNA]</scope>
    <source>
        <strain evidence="3">ITEM 5010</strain>
    </source>
</reference>
<organism evidence="2 3">
    <name type="scientific">Aspergillus carbonarius (strain ITEM 5010)</name>
    <dbReference type="NCBI Taxonomy" id="602072"/>
    <lineage>
        <taxon>Eukaryota</taxon>
        <taxon>Fungi</taxon>
        <taxon>Dikarya</taxon>
        <taxon>Ascomycota</taxon>
        <taxon>Pezizomycotina</taxon>
        <taxon>Eurotiomycetes</taxon>
        <taxon>Eurotiomycetidae</taxon>
        <taxon>Eurotiales</taxon>
        <taxon>Aspergillaceae</taxon>
        <taxon>Aspergillus</taxon>
        <taxon>Aspergillus subgen. Circumdati</taxon>
    </lineage>
</organism>
<feature type="compositionally biased region" description="Polar residues" evidence="1">
    <location>
        <begin position="19"/>
        <end position="34"/>
    </location>
</feature>